<proteinExistence type="predicted"/>
<dbReference type="Proteomes" id="UP000657200">
    <property type="component" value="Unassembled WGS sequence"/>
</dbReference>
<name>A0A0U5F673_9PROT</name>
<reference evidence="2" key="2">
    <citation type="submission" date="2014-09" db="EMBL/GenBank/DDBJ databases">
        <authorList>
            <person name="Magalhaes I.L.F."/>
            <person name="Oliveira U."/>
            <person name="Santos F.R."/>
            <person name="Vidigal T.H.D.A."/>
            <person name="Brescovit A.D."/>
            <person name="Santos A.J."/>
        </authorList>
    </citation>
    <scope>NUCLEOTIDE SEQUENCE</scope>
    <source>
        <strain evidence="2">LMG 23848T</strain>
    </source>
</reference>
<evidence type="ECO:0000313" key="2">
    <source>
        <dbReference type="EMBL" id="CEF57253.1"/>
    </source>
</evidence>
<accession>A0A0U5F673</accession>
<feature type="transmembrane region" description="Helical" evidence="1">
    <location>
        <begin position="415"/>
        <end position="435"/>
    </location>
</feature>
<dbReference type="STRING" id="431306.AGA_2569"/>
<keyword evidence="5" id="KW-1185">Reference proteome</keyword>
<keyword evidence="1" id="KW-1133">Transmembrane helix</keyword>
<dbReference type="Proteomes" id="UP000068250">
    <property type="component" value="Chromosome I"/>
</dbReference>
<dbReference type="OrthoDB" id="7218249at2"/>
<evidence type="ECO:0000256" key="1">
    <source>
        <dbReference type="SAM" id="Phobius"/>
    </source>
</evidence>
<evidence type="ECO:0000313" key="5">
    <source>
        <dbReference type="Proteomes" id="UP000657200"/>
    </source>
</evidence>
<dbReference type="PATRIC" id="fig|431306.5.peg.2652"/>
<dbReference type="RefSeq" id="WP_059024494.1">
    <property type="nucleotide sequence ID" value="NZ_LN609302.1"/>
</dbReference>
<reference evidence="4" key="1">
    <citation type="submission" date="2014-09" db="EMBL/GenBank/DDBJ databases">
        <authorList>
            <person name="Illeghems K.G."/>
        </authorList>
    </citation>
    <scope>NUCLEOTIDE SEQUENCE [LARGE SCALE GENOMIC DNA]</scope>
    <source>
        <strain evidence="4">LMG 23848T</strain>
    </source>
</reference>
<organism evidence="2 4">
    <name type="scientific">Acetobacter ghanensis</name>
    <dbReference type="NCBI Taxonomy" id="431306"/>
    <lineage>
        <taxon>Bacteria</taxon>
        <taxon>Pseudomonadati</taxon>
        <taxon>Pseudomonadota</taxon>
        <taxon>Alphaproteobacteria</taxon>
        <taxon>Acetobacterales</taxon>
        <taxon>Acetobacteraceae</taxon>
        <taxon>Acetobacter</taxon>
    </lineage>
</organism>
<dbReference type="EMBL" id="WOTE01000002">
    <property type="protein sequence ID" value="NHO38784.1"/>
    <property type="molecule type" value="Genomic_DNA"/>
</dbReference>
<dbReference type="AlphaFoldDB" id="A0A0U5F673"/>
<dbReference type="EMBL" id="LN609302">
    <property type="protein sequence ID" value="CEF57253.1"/>
    <property type="molecule type" value="Genomic_DNA"/>
</dbReference>
<evidence type="ECO:0000313" key="4">
    <source>
        <dbReference type="Proteomes" id="UP000068250"/>
    </source>
</evidence>
<gene>
    <name evidence="2" type="ORF">AGA_2569</name>
    <name evidence="3" type="ORF">GOB80_03625</name>
</gene>
<protein>
    <submittedName>
        <fullName evidence="2">Uncharacterized protein</fullName>
    </submittedName>
</protein>
<evidence type="ECO:0000313" key="3">
    <source>
        <dbReference type="EMBL" id="NHO38784.1"/>
    </source>
</evidence>
<keyword evidence="1" id="KW-0472">Membrane</keyword>
<reference evidence="3 5" key="3">
    <citation type="journal article" date="2020" name="Int. J. Syst. Evol. Microbiol.">
        <title>Novel acetic acid bacteria from cider fermentations: Acetobacter conturbans sp. nov. and Acetobacter fallax sp. nov.</title>
        <authorList>
            <person name="Sombolestani A.S."/>
            <person name="Cleenwerck I."/>
            <person name="Cnockaert M."/>
            <person name="Borremans W."/>
            <person name="Wieme A.D."/>
            <person name="De Vuyst L."/>
            <person name="Vandamme P."/>
        </authorList>
    </citation>
    <scope>NUCLEOTIDE SEQUENCE [LARGE SCALE GENOMIC DNA]</scope>
    <source>
        <strain evidence="3 5">LMG 23848</strain>
    </source>
</reference>
<keyword evidence="1" id="KW-0812">Transmembrane</keyword>
<sequence length="472" mass="48007">MTATAGSGGLSGSGNWAGLGAAMVEGAGQSLVQPQSGASSAAQSLSLRSTVADAQAQQADVMLTLSEGAQSLLANGGAAGAVVATAGTNALAADVMQAADAVLNDPSATVEQKAMAKQLMQVATTMTTQSASGAAGTSASQLAGQSTLAAQPGGLLGGAVVTSSGLYGLTSTAMQESARNMASALLGTSTAQAEEIVLPGGIVQLPQNTEEAVAASAAGLSELSGNALSNALLPELFEAMASVLSDENATTEQKQAATALLQTFEASDDSTQIPQALLNPLLAAALMPAVSPSIRGRLVRAALAEDVEDMGQTEEAEVSGRFAAGAGGLRAVLARNAAYLASVQKPLLNHVLQLTQRQEAETVEAGLAGWGTAQLSREQLAEEALQSSAILVSSQDLMAESTYMGALASTSLTPILIMSWAALLSGFLPRAYSFVPRVRRRANKKKWRRKKQNQKMDFQNLLFMGNAVDAQA</sequence>